<organism evidence="2 3">
    <name type="scientific">Hymenoscyphus albidus</name>
    <dbReference type="NCBI Taxonomy" id="595503"/>
    <lineage>
        <taxon>Eukaryota</taxon>
        <taxon>Fungi</taxon>
        <taxon>Dikarya</taxon>
        <taxon>Ascomycota</taxon>
        <taxon>Pezizomycotina</taxon>
        <taxon>Leotiomycetes</taxon>
        <taxon>Helotiales</taxon>
        <taxon>Helotiaceae</taxon>
        <taxon>Hymenoscyphus</taxon>
    </lineage>
</organism>
<feature type="region of interest" description="Disordered" evidence="1">
    <location>
        <begin position="1"/>
        <end position="45"/>
    </location>
</feature>
<dbReference type="OrthoDB" id="4062651at2759"/>
<dbReference type="Proteomes" id="UP000701801">
    <property type="component" value="Unassembled WGS sequence"/>
</dbReference>
<feature type="compositionally biased region" description="Polar residues" evidence="1">
    <location>
        <begin position="459"/>
        <end position="474"/>
    </location>
</feature>
<sequence>MVTKALAGIDLHTSSNESHSPHPSNGNNGKEDKPTPRNPSIERRYKWRRNRLENFRAWREHLRRPVQERGPESLTSTRSWGAIPSWFQRSNYVPGREDNMTIKAPKKPLHIFPLGNPRDVFDNENDDETNPWLETKFSDFMGTTTEPGYKTKWKGKRMLGQGGQGRVGLWEYNGEDPSFPMNVAVKEAFSSWGKKEDACLWEVKKRISEGLENARDAAEEADINTEPLKDFEPRGRPKSTKKRKQPVIVVFAVSKSKVGVEFKVLKGTLTKISATSQSKDSLPSPSSSSSSFEPEWTKPEFGLELEKRPNRSEVADSEKVSTSESEEKGKLSRRDSDSSLKGSRSYTRFLNKGEGSPRVDSKRGRFSTDLDEVVEPTSRKPQKTTSGMSIRKGFGGKRGYESDGGDFVSPRPETPSKTSSSPRMSSPRPAIFTKSTPHQQTTPFGKDTRKDDDGKSQVVVITSRSNPRTSTARSTPKYMSEKPQVRLATEKRTVRLVEIIFSVFHIEGPVGEESILPQMPIVVGNLNSTSTVMDLKEAIRDATRFDEGRLEIVDMHFVITSLPTKCRPLEDMDNTTFEELGINGLTYPHVHINMKNEPEQEVGSGPARYGLMINVAPRSARSDKWLLEFRGLNETTRLRNLKQRVATVAKIAVANQVWLYGDRRLGDKDSGLQLRDIVRGDGATFAVWTKNPNEKIFVDYSMPGVWRGPSRVQRGVDFGTQTPAPDQRLPTQPPKERTPRKSTPRNPTPRNPTPRKSTPRKSTPRHPTPRPSPKPSKSPSRTSPRTSSTQDFYTPPTHTSPPSKKRATHSPPTPPRYPKKRKLGPIPGQFTSPHHAAPPAPAQERLLPHHHAGAARKEPACGTDCWRLSRSPFFGR</sequence>
<keyword evidence="3" id="KW-1185">Reference proteome</keyword>
<feature type="compositionally biased region" description="Low complexity" evidence="1">
    <location>
        <begin position="415"/>
        <end position="429"/>
    </location>
</feature>
<gene>
    <name evidence="2" type="ORF">HYALB_00007237</name>
</gene>
<feature type="region of interest" description="Disordered" evidence="1">
    <location>
        <begin position="274"/>
        <end position="484"/>
    </location>
</feature>
<evidence type="ECO:0000313" key="2">
    <source>
        <dbReference type="EMBL" id="CAG8971756.1"/>
    </source>
</evidence>
<reference evidence="2" key="1">
    <citation type="submission" date="2021-07" db="EMBL/GenBank/DDBJ databases">
        <authorList>
            <person name="Durling M."/>
        </authorList>
    </citation>
    <scope>NUCLEOTIDE SEQUENCE</scope>
</reference>
<evidence type="ECO:0000256" key="1">
    <source>
        <dbReference type="SAM" id="MobiDB-lite"/>
    </source>
</evidence>
<feature type="compositionally biased region" description="Basic and acidic residues" evidence="1">
    <location>
        <begin position="29"/>
        <end position="45"/>
    </location>
</feature>
<feature type="compositionally biased region" description="Basic and acidic residues" evidence="1">
    <location>
        <begin position="355"/>
        <end position="368"/>
    </location>
</feature>
<feature type="region of interest" description="Disordered" evidence="1">
    <location>
        <begin position="216"/>
        <end position="243"/>
    </location>
</feature>
<feature type="region of interest" description="Disordered" evidence="1">
    <location>
        <begin position="711"/>
        <end position="876"/>
    </location>
</feature>
<feature type="compositionally biased region" description="Basic residues" evidence="1">
    <location>
        <begin position="757"/>
        <end position="768"/>
    </location>
</feature>
<feature type="compositionally biased region" description="Low complexity" evidence="1">
    <location>
        <begin position="14"/>
        <end position="28"/>
    </location>
</feature>
<feature type="compositionally biased region" description="Basic and acidic residues" evidence="1">
    <location>
        <begin position="446"/>
        <end position="455"/>
    </location>
</feature>
<feature type="compositionally biased region" description="Polar residues" evidence="1">
    <location>
        <begin position="433"/>
        <end position="443"/>
    </location>
</feature>
<feature type="compositionally biased region" description="Low complexity" evidence="1">
    <location>
        <begin position="276"/>
        <end position="291"/>
    </location>
</feature>
<dbReference type="AlphaFoldDB" id="A0A9N9LFQ4"/>
<evidence type="ECO:0000313" key="3">
    <source>
        <dbReference type="Proteomes" id="UP000701801"/>
    </source>
</evidence>
<name>A0A9N9LFQ4_9HELO</name>
<accession>A0A9N9LFQ4</accession>
<protein>
    <submittedName>
        <fullName evidence="2">Uncharacterized protein</fullName>
    </submittedName>
</protein>
<feature type="compositionally biased region" description="Polar residues" evidence="1">
    <location>
        <begin position="339"/>
        <end position="348"/>
    </location>
</feature>
<proteinExistence type="predicted"/>
<dbReference type="EMBL" id="CAJVRM010000027">
    <property type="protein sequence ID" value="CAG8971756.1"/>
    <property type="molecule type" value="Genomic_DNA"/>
</dbReference>
<comment type="caution">
    <text evidence="2">The sequence shown here is derived from an EMBL/GenBank/DDBJ whole genome shotgun (WGS) entry which is preliminary data.</text>
</comment>
<feature type="compositionally biased region" description="Low complexity" evidence="1">
    <location>
        <begin position="777"/>
        <end position="802"/>
    </location>
</feature>
<feature type="compositionally biased region" description="Basic and acidic residues" evidence="1">
    <location>
        <begin position="304"/>
        <end position="338"/>
    </location>
</feature>